<dbReference type="SMART" id="SM01045">
    <property type="entry name" value="BURP"/>
    <property type="match status" value="1"/>
</dbReference>
<gene>
    <name evidence="9" type="ORF">F8388_014832</name>
</gene>
<name>A0A7J6F5Y1_CANSA</name>
<dbReference type="GO" id="GO:0048046">
    <property type="term" value="C:apoplast"/>
    <property type="evidence" value="ECO:0007669"/>
    <property type="project" value="UniProtKB-SubCell"/>
</dbReference>
<feature type="region of interest" description="Disordered" evidence="7">
    <location>
        <begin position="382"/>
        <end position="402"/>
    </location>
</feature>
<protein>
    <recommendedName>
        <fullName evidence="8">BURP domain-containing protein</fullName>
    </recommendedName>
</protein>
<keyword evidence="4" id="KW-0052">Apoplast</keyword>
<accession>A0A7J6F5Y1</accession>
<comment type="subcellular location">
    <subcellularLocation>
        <location evidence="1">Secreted</location>
        <location evidence="1">Cell wall</location>
    </subcellularLocation>
    <subcellularLocation>
        <location evidence="2">Secreted</location>
        <location evidence="2">Extracellular space</location>
        <location evidence="2">Apoplast</location>
    </subcellularLocation>
</comment>
<proteinExistence type="predicted"/>
<dbReference type="InterPro" id="IPR051897">
    <property type="entry name" value="PG-associated_BURP"/>
</dbReference>
<evidence type="ECO:0000259" key="8">
    <source>
        <dbReference type="PROSITE" id="PS51277"/>
    </source>
</evidence>
<dbReference type="Pfam" id="PF03181">
    <property type="entry name" value="BURP"/>
    <property type="match status" value="1"/>
</dbReference>
<dbReference type="PROSITE" id="PS51277">
    <property type="entry name" value="BURP"/>
    <property type="match status" value="1"/>
</dbReference>
<evidence type="ECO:0000256" key="3">
    <source>
        <dbReference type="ARBA" id="ARBA00022512"/>
    </source>
</evidence>
<dbReference type="PANTHER" id="PTHR31458">
    <property type="entry name" value="POLYGALACTURONASE 1 BETA-LIKE PROTEIN 2"/>
    <property type="match status" value="1"/>
</dbReference>
<keyword evidence="6" id="KW-0325">Glycoprotein</keyword>
<keyword evidence="3" id="KW-0134">Cell wall</keyword>
<keyword evidence="5" id="KW-0732">Signal</keyword>
<dbReference type="EMBL" id="JAATIP010000153">
    <property type="protein sequence ID" value="KAF4366114.1"/>
    <property type="molecule type" value="Genomic_DNA"/>
</dbReference>
<feature type="domain" description="BURP" evidence="8">
    <location>
        <begin position="520"/>
        <end position="734"/>
    </location>
</feature>
<reference evidence="9 10" key="1">
    <citation type="journal article" date="2020" name="bioRxiv">
        <title>Sequence and annotation of 42 cannabis genomes reveals extensive copy number variation in cannabinoid synthesis and pathogen resistance genes.</title>
        <authorList>
            <person name="Mckernan K.J."/>
            <person name="Helbert Y."/>
            <person name="Kane L.T."/>
            <person name="Ebling H."/>
            <person name="Zhang L."/>
            <person name="Liu B."/>
            <person name="Eaton Z."/>
            <person name="Mclaughlin S."/>
            <person name="Kingan S."/>
            <person name="Baybayan P."/>
            <person name="Concepcion G."/>
            <person name="Jordan M."/>
            <person name="Riva A."/>
            <person name="Barbazuk W."/>
            <person name="Harkins T."/>
        </authorList>
    </citation>
    <scope>NUCLEOTIDE SEQUENCE [LARGE SCALE GENOMIC DNA]</scope>
    <source>
        <strain evidence="10">cv. Jamaican Lion 4</strain>
        <tissue evidence="9">Leaf</tissue>
    </source>
</reference>
<dbReference type="AlphaFoldDB" id="A0A7J6F5Y1"/>
<dbReference type="Proteomes" id="UP000525078">
    <property type="component" value="Unassembled WGS sequence"/>
</dbReference>
<evidence type="ECO:0000256" key="1">
    <source>
        <dbReference type="ARBA" id="ARBA00004191"/>
    </source>
</evidence>
<sequence length="735" mass="80149">MVRREDTHWWSGSGLEFESRISGLGPRPEFGSRVSGLGPVLVPVWVQVSSASLSLRAGPVSGSESGSRSQFRVRVWVPTLGSKFEFGFRFGSGLGSGFGLGPESWVRVQVQVRVHVPVLGPGPSLGLNLGCSCRRRKPIFPTGLFESLLEQEIRNNLEKPSFLLSKASPLTATDSAIFAKLVSQNSLATRLPEFCSSAHLLCFPDLAPSLEKHDKDSNFAGYANKNFTNYGTDRQGGSDQFKNYSPGENIPVDSFRRYSRDSLGHSDKFNNYGSDGNVVDQSFNTYGAHSIGGAGDFSKYADSVNVPNLKFTSYSDDVNGRHQTFKGYSENANAGDQSFASYSKNGNGAQNEFTGYGTSANVIGSGFSSYDQTSNGGKHTFTNYGKDSNNPQNNFRNYGDGGNAVEEKFSNYRAQSNVGDDSFESYGKSSNAEQINFNNYGKSFNEGTDKFTGYGKGATGQSIGFKIYGVNNTFKEYADKEGITFSSYTKVSSGPGKASVTTMAEVSGKLVNKWVEPGKFFRESNLKKGVVMPMPDIRDKMPERSFLPRTITSKLPFSTSKLVELKTIFKAADNSSMERMMKETLSECERAPSAGETKRCVSTVEDMIDFATSVLGRNVVVRTTENVNGSKKNILIGSVKGINGGKVTQSVSCHQSLFPYLLYYCHSVPKVRVYQADILDPNSKAKINHGVAICHLDTSSWSPTHGAFLSLGSGPGRIEVCHWIFQNDMTWAVAD</sequence>
<evidence type="ECO:0000256" key="5">
    <source>
        <dbReference type="ARBA" id="ARBA00022729"/>
    </source>
</evidence>
<comment type="caution">
    <text evidence="9">The sequence shown here is derived from an EMBL/GenBank/DDBJ whole genome shotgun (WGS) entry which is preliminary data.</text>
</comment>
<evidence type="ECO:0000256" key="7">
    <source>
        <dbReference type="SAM" id="MobiDB-lite"/>
    </source>
</evidence>
<organism evidence="9 10">
    <name type="scientific">Cannabis sativa</name>
    <name type="common">Hemp</name>
    <name type="synonym">Marijuana</name>
    <dbReference type="NCBI Taxonomy" id="3483"/>
    <lineage>
        <taxon>Eukaryota</taxon>
        <taxon>Viridiplantae</taxon>
        <taxon>Streptophyta</taxon>
        <taxon>Embryophyta</taxon>
        <taxon>Tracheophyta</taxon>
        <taxon>Spermatophyta</taxon>
        <taxon>Magnoliopsida</taxon>
        <taxon>eudicotyledons</taxon>
        <taxon>Gunneridae</taxon>
        <taxon>Pentapetalae</taxon>
        <taxon>rosids</taxon>
        <taxon>fabids</taxon>
        <taxon>Rosales</taxon>
        <taxon>Cannabaceae</taxon>
        <taxon>Cannabis</taxon>
    </lineage>
</organism>
<evidence type="ECO:0000313" key="10">
    <source>
        <dbReference type="Proteomes" id="UP000525078"/>
    </source>
</evidence>
<evidence type="ECO:0000256" key="2">
    <source>
        <dbReference type="ARBA" id="ARBA00004271"/>
    </source>
</evidence>
<evidence type="ECO:0000256" key="6">
    <source>
        <dbReference type="ARBA" id="ARBA00023180"/>
    </source>
</evidence>
<keyword evidence="3" id="KW-0964">Secreted</keyword>
<evidence type="ECO:0000313" key="9">
    <source>
        <dbReference type="EMBL" id="KAF4366114.1"/>
    </source>
</evidence>
<feature type="compositionally biased region" description="Polar residues" evidence="7">
    <location>
        <begin position="382"/>
        <end position="396"/>
    </location>
</feature>
<evidence type="ECO:0000256" key="4">
    <source>
        <dbReference type="ARBA" id="ARBA00022523"/>
    </source>
</evidence>
<dbReference type="PANTHER" id="PTHR31458:SF2">
    <property type="entry name" value="POLYGALACTURONASE 1 BETA-LIKE PROTEIN 2"/>
    <property type="match status" value="1"/>
</dbReference>
<dbReference type="InterPro" id="IPR004873">
    <property type="entry name" value="BURP_dom"/>
</dbReference>